<dbReference type="Proteomes" id="UP000581447">
    <property type="component" value="Unassembled WGS sequence"/>
</dbReference>
<evidence type="ECO:0000313" key="2">
    <source>
        <dbReference type="Proteomes" id="UP000581447"/>
    </source>
</evidence>
<comment type="caution">
    <text evidence="1">The sequence shown here is derived from an EMBL/GenBank/DDBJ whole genome shotgun (WGS) entry which is preliminary data.</text>
</comment>
<evidence type="ECO:0000313" key="1">
    <source>
        <dbReference type="EMBL" id="MBB3942329.1"/>
    </source>
</evidence>
<protein>
    <recommendedName>
        <fullName evidence="3">DUF1579 domain-containing protein</fullName>
    </recommendedName>
</protein>
<dbReference type="RefSeq" id="WP_183939843.1">
    <property type="nucleotide sequence ID" value="NZ_BAABBG010000001.1"/>
</dbReference>
<sequence>MRGVVAFVAFGVRHIAMALYTKAMDFRHHGHQPHKDLHIMRRISSLLILAAAAVTPAAAFAQPAPVDIAAARAALTGTWSGKLEYLDYTANKWFGIPVSTQIEDQGDGATIIRKSDFDDGPKVGNVRITTIELFDPAAATVTAGTFRKGRSVDIFTYAVRFDGTPADATHWTMVEEALGKDDDRPAMLRLTTTRDGDSIETIKQIDFQDDDKAEWITRNRTRLSRIGG</sequence>
<evidence type="ECO:0008006" key="3">
    <source>
        <dbReference type="Google" id="ProtNLM"/>
    </source>
</evidence>
<name>A0A840AVH3_9SPHN</name>
<gene>
    <name evidence="1" type="ORF">GGR91_000551</name>
</gene>
<dbReference type="EMBL" id="JACIEA010000001">
    <property type="protein sequence ID" value="MBB3942329.1"/>
    <property type="molecule type" value="Genomic_DNA"/>
</dbReference>
<keyword evidence="2" id="KW-1185">Reference proteome</keyword>
<organism evidence="1 2">
    <name type="scientific">Sphingorhabdus rigui</name>
    <dbReference type="NCBI Taxonomy" id="1282858"/>
    <lineage>
        <taxon>Bacteria</taxon>
        <taxon>Pseudomonadati</taxon>
        <taxon>Pseudomonadota</taxon>
        <taxon>Alphaproteobacteria</taxon>
        <taxon>Sphingomonadales</taxon>
        <taxon>Sphingomonadaceae</taxon>
        <taxon>Sphingorhabdus</taxon>
    </lineage>
</organism>
<proteinExistence type="predicted"/>
<dbReference type="AlphaFoldDB" id="A0A840AVH3"/>
<reference evidence="1 2" key="1">
    <citation type="submission" date="2020-08" db="EMBL/GenBank/DDBJ databases">
        <title>Genomic Encyclopedia of Type Strains, Phase IV (KMG-IV): sequencing the most valuable type-strain genomes for metagenomic binning, comparative biology and taxonomic classification.</title>
        <authorList>
            <person name="Goeker M."/>
        </authorList>
    </citation>
    <scope>NUCLEOTIDE SEQUENCE [LARGE SCALE GENOMIC DNA]</scope>
    <source>
        <strain evidence="1 2">DSM 29050</strain>
    </source>
</reference>
<accession>A0A840AVH3</accession>